<dbReference type="PANTHER" id="PTHR43758:SF8">
    <property type="entry name" value="8-OXO-DGTP DIPHOSPHATASE YTKD-RELATED"/>
    <property type="match status" value="1"/>
</dbReference>
<dbReference type="InterPro" id="IPR020476">
    <property type="entry name" value="Nudix_hydrolase"/>
</dbReference>
<dbReference type="GO" id="GO:0046872">
    <property type="term" value="F:metal ion binding"/>
    <property type="evidence" value="ECO:0007669"/>
    <property type="project" value="UniProtKB-KW"/>
</dbReference>
<dbReference type="EMBL" id="JACHEP010000034">
    <property type="protein sequence ID" value="MBB5326258.1"/>
    <property type="molecule type" value="Genomic_DNA"/>
</dbReference>
<keyword evidence="5" id="KW-0460">Magnesium</keyword>
<dbReference type="GO" id="GO:0005737">
    <property type="term" value="C:cytoplasm"/>
    <property type="evidence" value="ECO:0007669"/>
    <property type="project" value="TreeGrafter"/>
</dbReference>
<dbReference type="EC" id="3.6.1.55" evidence="8"/>
<dbReference type="InterPro" id="IPR014078">
    <property type="entry name" value="Nudix_YtkD"/>
</dbReference>
<comment type="cofactor">
    <cofactor evidence="1">
        <name>Mg(2+)</name>
        <dbReference type="ChEBI" id="CHEBI:18420"/>
    </cofactor>
</comment>
<dbReference type="NCBIfam" id="TIGR02705">
    <property type="entry name" value="nudix_YtkD"/>
    <property type="match status" value="1"/>
</dbReference>
<keyword evidence="3" id="KW-0479">Metal-binding</keyword>
<gene>
    <name evidence="8" type="ORF">HNQ34_003392</name>
</gene>
<comment type="similarity">
    <text evidence="2 6">Belongs to the Nudix hydrolase family.</text>
</comment>
<dbReference type="AlphaFoldDB" id="A0A7W8IT85"/>
<evidence type="ECO:0000256" key="1">
    <source>
        <dbReference type="ARBA" id="ARBA00001946"/>
    </source>
</evidence>
<evidence type="ECO:0000256" key="5">
    <source>
        <dbReference type="ARBA" id="ARBA00022842"/>
    </source>
</evidence>
<name>A0A7W8IT85_9BACL</name>
<dbReference type="InterPro" id="IPR000086">
    <property type="entry name" value="NUDIX_hydrolase_dom"/>
</dbReference>
<dbReference type="Gene3D" id="3.90.79.10">
    <property type="entry name" value="Nucleoside Triphosphate Pyrophosphohydrolase"/>
    <property type="match status" value="1"/>
</dbReference>
<comment type="caution">
    <text evidence="8">The sequence shown here is derived from an EMBL/GenBank/DDBJ whole genome shotgun (WGS) entry which is preliminary data.</text>
</comment>
<dbReference type="GO" id="GO:0035539">
    <property type="term" value="F:8-oxo-7,8-dihydrodeoxyguanosine triphosphate pyrophosphatase activity"/>
    <property type="evidence" value="ECO:0007669"/>
    <property type="project" value="UniProtKB-EC"/>
</dbReference>
<dbReference type="InterPro" id="IPR015797">
    <property type="entry name" value="NUDIX_hydrolase-like_dom_sf"/>
</dbReference>
<dbReference type="PRINTS" id="PR00502">
    <property type="entry name" value="NUDIXFAMILY"/>
</dbReference>
<dbReference type="CDD" id="cd04665">
    <property type="entry name" value="NUDIX_RppH"/>
    <property type="match status" value="1"/>
</dbReference>
<evidence type="ECO:0000259" key="7">
    <source>
        <dbReference type="PROSITE" id="PS51462"/>
    </source>
</evidence>
<dbReference type="RefSeq" id="WP_183256413.1">
    <property type="nucleotide sequence ID" value="NZ_JACHEP010000034.1"/>
</dbReference>
<proteinExistence type="inferred from homology"/>
<keyword evidence="9" id="KW-1185">Reference proteome</keyword>
<dbReference type="InterPro" id="IPR020084">
    <property type="entry name" value="NUDIX_hydrolase_CS"/>
</dbReference>
<dbReference type="Proteomes" id="UP000520011">
    <property type="component" value="Unassembled WGS sequence"/>
</dbReference>
<dbReference type="Pfam" id="PF00293">
    <property type="entry name" value="NUDIX"/>
    <property type="match status" value="1"/>
</dbReference>
<sequence length="161" mass="18776">MFIFQDYYGNEVRLSFMDHPFATTLDHVWIVCRYQEKWLLTDHRERGLEFPGGKREKNETAEQAAIREVREETGGVVGRLVYIGQYKVGESLVKNIYFAEIKELQPQSTYLETNGPVLLDELPPNLTEDERFSFIMKDQVLVYTLAEIKRRSLCPNAFSGF</sequence>
<evidence type="ECO:0000313" key="8">
    <source>
        <dbReference type="EMBL" id="MBB5326258.1"/>
    </source>
</evidence>
<evidence type="ECO:0000256" key="6">
    <source>
        <dbReference type="RuleBase" id="RU003476"/>
    </source>
</evidence>
<evidence type="ECO:0000313" key="9">
    <source>
        <dbReference type="Proteomes" id="UP000520011"/>
    </source>
</evidence>
<dbReference type="PROSITE" id="PS51462">
    <property type="entry name" value="NUDIX"/>
    <property type="match status" value="1"/>
</dbReference>
<dbReference type="PROSITE" id="PS00893">
    <property type="entry name" value="NUDIX_BOX"/>
    <property type="match status" value="1"/>
</dbReference>
<keyword evidence="4 6" id="KW-0378">Hydrolase</keyword>
<evidence type="ECO:0000256" key="3">
    <source>
        <dbReference type="ARBA" id="ARBA00022723"/>
    </source>
</evidence>
<evidence type="ECO:0000256" key="2">
    <source>
        <dbReference type="ARBA" id="ARBA00005582"/>
    </source>
</evidence>
<feature type="domain" description="Nudix hydrolase" evidence="7">
    <location>
        <begin position="11"/>
        <end position="142"/>
    </location>
</feature>
<reference evidence="8 9" key="1">
    <citation type="submission" date="2020-08" db="EMBL/GenBank/DDBJ databases">
        <title>Genomic Encyclopedia of Type Strains, Phase IV (KMG-IV): sequencing the most valuable type-strain genomes for metagenomic binning, comparative biology and taxonomic classification.</title>
        <authorList>
            <person name="Goeker M."/>
        </authorList>
    </citation>
    <scope>NUCLEOTIDE SEQUENCE [LARGE SCALE GENOMIC DNA]</scope>
    <source>
        <strain evidence="8 9">DSM 16325</strain>
    </source>
</reference>
<dbReference type="PANTHER" id="PTHR43758">
    <property type="entry name" value="7,8-DIHYDRO-8-OXOGUANINE TRIPHOSPHATASE"/>
    <property type="match status" value="1"/>
</dbReference>
<organism evidence="8 9">
    <name type="scientific">Anoxybacteroides tepidamans</name>
    <dbReference type="NCBI Taxonomy" id="265948"/>
    <lineage>
        <taxon>Bacteria</taxon>
        <taxon>Bacillati</taxon>
        <taxon>Bacillota</taxon>
        <taxon>Bacilli</taxon>
        <taxon>Bacillales</taxon>
        <taxon>Anoxybacillaceae</taxon>
        <taxon>Anoxybacteroides</taxon>
    </lineage>
</organism>
<dbReference type="SUPFAM" id="SSF55811">
    <property type="entry name" value="Nudix"/>
    <property type="match status" value="1"/>
</dbReference>
<protein>
    <submittedName>
        <fullName evidence="8">8-oxo-dGTP diphosphatase</fullName>
        <ecNumber evidence="8">3.6.1.55</ecNumber>
    </submittedName>
</protein>
<evidence type="ECO:0000256" key="4">
    <source>
        <dbReference type="ARBA" id="ARBA00022801"/>
    </source>
</evidence>
<accession>A0A7W8IT85</accession>